<organism evidence="2 3">
    <name type="scientific">Microbacterium istanbulense</name>
    <dbReference type="NCBI Taxonomy" id="3122049"/>
    <lineage>
        <taxon>Bacteria</taxon>
        <taxon>Bacillati</taxon>
        <taxon>Actinomycetota</taxon>
        <taxon>Actinomycetes</taxon>
        <taxon>Micrococcales</taxon>
        <taxon>Microbacteriaceae</taxon>
        <taxon>Microbacterium</taxon>
    </lineage>
</organism>
<dbReference type="Proteomes" id="UP001366085">
    <property type="component" value="Unassembled WGS sequence"/>
</dbReference>
<evidence type="ECO:0000313" key="3">
    <source>
        <dbReference type="Proteomes" id="UP001366085"/>
    </source>
</evidence>
<sequence length="307" mass="32073">MHVSQPRHAASHSRMLLVAVPIGLLFTAAASLGVLASTPKIDSSAPPLPAAAAQLPSIDVEQQIAADPCADAEVEAAVADGDDEAIVRAFGGGEEFRAAVAAGNAPCVSLANPKRVWVVVNKARPLAPTDYAPASLAQNTLQTTSPSGRMRPEVVEALADMAAQAEADGVGAIGVNNGYRSYGLQQATYAAHVDEHGQEKADAGSARPGHSEHQTGLAVDVVACGDDGCTGLDAFGATPQGTWVAENAWRYGFIVRYEDGQTRTTGYLAEPWHLRYIGPELAEAYRAGGFHCLEQFFSLPHAPDYTG</sequence>
<evidence type="ECO:0000259" key="1">
    <source>
        <dbReference type="Pfam" id="PF02557"/>
    </source>
</evidence>
<dbReference type="CDD" id="cd14852">
    <property type="entry name" value="LD-carboxypeptidase"/>
    <property type="match status" value="1"/>
</dbReference>
<gene>
    <name evidence="2" type="ORF">WDU93_06770</name>
</gene>
<dbReference type="PANTHER" id="PTHR34385:SF1">
    <property type="entry name" value="PEPTIDOGLYCAN L-ALANYL-D-GLUTAMATE ENDOPEPTIDASE CWLK"/>
    <property type="match status" value="1"/>
</dbReference>
<dbReference type="InterPro" id="IPR052179">
    <property type="entry name" value="DD-CPase-like"/>
</dbReference>
<feature type="domain" description="D-alanyl-D-alanine carboxypeptidase-like core" evidence="1">
    <location>
        <begin position="149"/>
        <end position="278"/>
    </location>
</feature>
<protein>
    <submittedName>
        <fullName evidence="2">M15 family metallopeptidase</fullName>
    </submittedName>
</protein>
<dbReference type="RefSeq" id="WP_337318881.1">
    <property type="nucleotide sequence ID" value="NZ_JBBDGN010000005.1"/>
</dbReference>
<dbReference type="Pfam" id="PF02557">
    <property type="entry name" value="VanY"/>
    <property type="match status" value="1"/>
</dbReference>
<dbReference type="EMBL" id="JBBDGN010000005">
    <property type="protein sequence ID" value="MEJ1091396.1"/>
    <property type="molecule type" value="Genomic_DNA"/>
</dbReference>
<dbReference type="SUPFAM" id="SSF55166">
    <property type="entry name" value="Hedgehog/DD-peptidase"/>
    <property type="match status" value="1"/>
</dbReference>
<evidence type="ECO:0000313" key="2">
    <source>
        <dbReference type="EMBL" id="MEJ1091396.1"/>
    </source>
</evidence>
<accession>A0ABU8LKG6</accession>
<dbReference type="InterPro" id="IPR058193">
    <property type="entry name" value="VanY/YodJ_core_dom"/>
</dbReference>
<keyword evidence="3" id="KW-1185">Reference proteome</keyword>
<dbReference type="InterPro" id="IPR009045">
    <property type="entry name" value="Zn_M74/Hedgehog-like"/>
</dbReference>
<dbReference type="Gene3D" id="3.30.1380.10">
    <property type="match status" value="1"/>
</dbReference>
<dbReference type="InterPro" id="IPR003709">
    <property type="entry name" value="VanY-like_core_dom"/>
</dbReference>
<reference evidence="2 3" key="1">
    <citation type="submission" date="2024-02" db="EMBL/GenBank/DDBJ databases">
        <authorList>
            <person name="Saticioglu I.B."/>
        </authorList>
    </citation>
    <scope>NUCLEOTIDE SEQUENCE [LARGE SCALE GENOMIC DNA]</scope>
    <source>
        <strain evidence="2 3">Mu-43</strain>
    </source>
</reference>
<dbReference type="PANTHER" id="PTHR34385">
    <property type="entry name" value="D-ALANYL-D-ALANINE CARBOXYPEPTIDASE"/>
    <property type="match status" value="1"/>
</dbReference>
<comment type="caution">
    <text evidence="2">The sequence shown here is derived from an EMBL/GenBank/DDBJ whole genome shotgun (WGS) entry which is preliminary data.</text>
</comment>
<proteinExistence type="predicted"/>
<name>A0ABU8LKG6_9MICO</name>